<evidence type="ECO:0000259" key="3">
    <source>
        <dbReference type="PROSITE" id="PS50113"/>
    </source>
</evidence>
<dbReference type="NCBIfam" id="TIGR00229">
    <property type="entry name" value="sensory_box"/>
    <property type="match status" value="1"/>
</dbReference>
<dbReference type="Pfam" id="PF00990">
    <property type="entry name" value="GGDEF"/>
    <property type="match status" value="1"/>
</dbReference>
<proteinExistence type="predicted"/>
<evidence type="ECO:0000259" key="4">
    <source>
        <dbReference type="PROSITE" id="PS50883"/>
    </source>
</evidence>
<evidence type="ECO:0000313" key="6">
    <source>
        <dbReference type="EMBL" id="RJF96813.1"/>
    </source>
</evidence>
<dbReference type="InterPro" id="IPR035919">
    <property type="entry name" value="EAL_sf"/>
</dbReference>
<protein>
    <submittedName>
        <fullName evidence="6">EAL domain-containing protein</fullName>
    </submittedName>
</protein>
<name>A0A418WVY3_9BURK</name>
<dbReference type="Pfam" id="PF00989">
    <property type="entry name" value="PAS"/>
    <property type="match status" value="1"/>
</dbReference>
<dbReference type="AlphaFoldDB" id="A0A418WVY3"/>
<dbReference type="RefSeq" id="WP_119742950.1">
    <property type="nucleotide sequence ID" value="NZ_QYUN01000003.1"/>
</dbReference>
<dbReference type="CDD" id="cd01948">
    <property type="entry name" value="EAL"/>
    <property type="match status" value="1"/>
</dbReference>
<dbReference type="InterPro" id="IPR013767">
    <property type="entry name" value="PAS_fold"/>
</dbReference>
<dbReference type="PROSITE" id="PS50112">
    <property type="entry name" value="PAS"/>
    <property type="match status" value="1"/>
</dbReference>
<dbReference type="Pfam" id="PF13426">
    <property type="entry name" value="PAS_9"/>
    <property type="match status" value="1"/>
</dbReference>
<evidence type="ECO:0000313" key="7">
    <source>
        <dbReference type="Proteomes" id="UP000285190"/>
    </source>
</evidence>
<comment type="caution">
    <text evidence="6">The sequence shown here is derived from an EMBL/GenBank/DDBJ whole genome shotgun (WGS) entry which is preliminary data.</text>
</comment>
<dbReference type="PROSITE" id="PS50883">
    <property type="entry name" value="EAL"/>
    <property type="match status" value="1"/>
</dbReference>
<dbReference type="PROSITE" id="PS50113">
    <property type="entry name" value="PAC"/>
    <property type="match status" value="2"/>
</dbReference>
<dbReference type="InterPro" id="IPR029787">
    <property type="entry name" value="Nucleotide_cyclase"/>
</dbReference>
<feature type="domain" description="EAL" evidence="4">
    <location>
        <begin position="625"/>
        <end position="879"/>
    </location>
</feature>
<dbReference type="Proteomes" id="UP000285190">
    <property type="component" value="Unassembled WGS sequence"/>
</dbReference>
<dbReference type="SMART" id="SM00091">
    <property type="entry name" value="PAS"/>
    <property type="match status" value="1"/>
</dbReference>
<dbReference type="PROSITE" id="PS50887">
    <property type="entry name" value="GGDEF"/>
    <property type="match status" value="1"/>
</dbReference>
<dbReference type="Pfam" id="PF13185">
    <property type="entry name" value="GAF_2"/>
    <property type="match status" value="1"/>
</dbReference>
<dbReference type="NCBIfam" id="TIGR00254">
    <property type="entry name" value="GGDEF"/>
    <property type="match status" value="1"/>
</dbReference>
<dbReference type="CDD" id="cd00130">
    <property type="entry name" value="PAS"/>
    <property type="match status" value="1"/>
</dbReference>
<keyword evidence="7" id="KW-1185">Reference proteome</keyword>
<dbReference type="SMART" id="SM00086">
    <property type="entry name" value="PAC"/>
    <property type="match status" value="2"/>
</dbReference>
<dbReference type="CDD" id="cd01949">
    <property type="entry name" value="GGDEF"/>
    <property type="match status" value="1"/>
</dbReference>
<dbReference type="Gene3D" id="3.30.450.20">
    <property type="entry name" value="PAS domain"/>
    <property type="match status" value="2"/>
</dbReference>
<dbReference type="InterPro" id="IPR029016">
    <property type="entry name" value="GAF-like_dom_sf"/>
</dbReference>
<evidence type="ECO:0000259" key="2">
    <source>
        <dbReference type="PROSITE" id="PS50112"/>
    </source>
</evidence>
<dbReference type="SMART" id="SM00052">
    <property type="entry name" value="EAL"/>
    <property type="match status" value="1"/>
</dbReference>
<dbReference type="OrthoDB" id="9813903at2"/>
<dbReference type="GO" id="GO:0071111">
    <property type="term" value="F:cyclic-guanylate-specific phosphodiesterase activity"/>
    <property type="evidence" value="ECO:0007669"/>
    <property type="project" value="UniProtKB-EC"/>
</dbReference>
<dbReference type="InterPro" id="IPR035965">
    <property type="entry name" value="PAS-like_dom_sf"/>
</dbReference>
<dbReference type="InterPro" id="IPR000160">
    <property type="entry name" value="GGDEF_dom"/>
</dbReference>
<dbReference type="SUPFAM" id="SSF141868">
    <property type="entry name" value="EAL domain-like"/>
    <property type="match status" value="1"/>
</dbReference>
<dbReference type="Gene3D" id="3.30.70.270">
    <property type="match status" value="1"/>
</dbReference>
<gene>
    <name evidence="6" type="ORF">D3870_20735</name>
</gene>
<reference evidence="6 7" key="1">
    <citation type="submission" date="2018-09" db="EMBL/GenBank/DDBJ databases">
        <authorList>
            <person name="Zhu H."/>
        </authorList>
    </citation>
    <scope>NUCLEOTIDE SEQUENCE [LARGE SCALE GENOMIC DNA]</scope>
    <source>
        <strain evidence="6 7">K2R10-39</strain>
    </source>
</reference>
<dbReference type="InterPro" id="IPR000014">
    <property type="entry name" value="PAS"/>
</dbReference>
<dbReference type="SUPFAM" id="SSF55781">
    <property type="entry name" value="GAF domain-like"/>
    <property type="match status" value="1"/>
</dbReference>
<dbReference type="InterPro" id="IPR052155">
    <property type="entry name" value="Biofilm_reg_signaling"/>
</dbReference>
<evidence type="ECO:0000256" key="1">
    <source>
        <dbReference type="ARBA" id="ARBA00051114"/>
    </source>
</evidence>
<dbReference type="SUPFAM" id="SSF55073">
    <property type="entry name" value="Nucleotide cyclase"/>
    <property type="match status" value="1"/>
</dbReference>
<dbReference type="SMART" id="SM00267">
    <property type="entry name" value="GGDEF"/>
    <property type="match status" value="1"/>
</dbReference>
<dbReference type="GO" id="GO:0071732">
    <property type="term" value="P:cellular response to nitric oxide"/>
    <property type="evidence" value="ECO:0007669"/>
    <property type="project" value="UniProtKB-ARBA"/>
</dbReference>
<dbReference type="InterPro" id="IPR000700">
    <property type="entry name" value="PAS-assoc_C"/>
</dbReference>
<evidence type="ECO:0000259" key="5">
    <source>
        <dbReference type="PROSITE" id="PS50887"/>
    </source>
</evidence>
<comment type="catalytic activity">
    <reaction evidence="1">
        <text>3',3'-c-di-GMP + H2O = 5'-phosphoguanylyl(3'-&gt;5')guanosine + H(+)</text>
        <dbReference type="Rhea" id="RHEA:24902"/>
        <dbReference type="ChEBI" id="CHEBI:15377"/>
        <dbReference type="ChEBI" id="CHEBI:15378"/>
        <dbReference type="ChEBI" id="CHEBI:58754"/>
        <dbReference type="ChEBI" id="CHEBI:58805"/>
        <dbReference type="EC" id="3.1.4.52"/>
    </reaction>
    <physiologicalReaction direction="left-to-right" evidence="1">
        <dbReference type="Rhea" id="RHEA:24903"/>
    </physiologicalReaction>
</comment>
<dbReference type="FunFam" id="3.30.70.270:FF:000001">
    <property type="entry name" value="Diguanylate cyclase domain protein"/>
    <property type="match status" value="1"/>
</dbReference>
<feature type="domain" description="PAC" evidence="3">
    <location>
        <begin position="273"/>
        <end position="325"/>
    </location>
</feature>
<dbReference type="PANTHER" id="PTHR44757:SF2">
    <property type="entry name" value="BIOFILM ARCHITECTURE MAINTENANCE PROTEIN MBAA"/>
    <property type="match status" value="1"/>
</dbReference>
<dbReference type="Pfam" id="PF00563">
    <property type="entry name" value="EAL"/>
    <property type="match status" value="1"/>
</dbReference>
<accession>A0A418WVY3</accession>
<dbReference type="EMBL" id="QYUN01000003">
    <property type="protein sequence ID" value="RJF96813.1"/>
    <property type="molecule type" value="Genomic_DNA"/>
</dbReference>
<organism evidence="6 7">
    <name type="scientific">Noviherbaspirillum cavernae</name>
    <dbReference type="NCBI Taxonomy" id="2320862"/>
    <lineage>
        <taxon>Bacteria</taxon>
        <taxon>Pseudomonadati</taxon>
        <taxon>Pseudomonadota</taxon>
        <taxon>Betaproteobacteria</taxon>
        <taxon>Burkholderiales</taxon>
        <taxon>Oxalobacteraceae</taxon>
        <taxon>Noviherbaspirillum</taxon>
    </lineage>
</organism>
<sequence>MKIDSLDRDDERLRHLVAMYAVLNATNEAILRATVAPELYERVCHAAVDGGKFRVTAIAIPDADSGAIKVVAVAGTQAQKIGGGAGISIDADSEQGQGLVGLAYRSGVACHSNDFLNDERTRPWHDSARRGGIHSGAAVPLLLDERVIGVLVFYSIERNAFDAETIELIERMARNISFALGNFAREAERRKAEQALRESEEKYRNILETIEDAYYEVDRQGNYVLVNRAFCRMVGYDESEVIGRSYRDFQSPEVAVRVLKAFNEVYQTGVPSNGYDWETIRKDGRKVVSEGSVKLIVNADGEPSGFRGMLRDVTERRKVERALRESEARFRGLTNLSTDWYWEQDSEFRYTRMDSRHTNVMATQRSFLGRRPWETELEIQAGGGWDAHRVLLDGGESFRDVIMYRLLPGGRPYYISVSGEPVVDNEGQFLGYRGVSREITEQKIAEERIQFLATHDGLTRLPNRLMFSELVNHAISTSQRHKRNFAVLFIDLDRFKFVNDTLGHEAGDRLLKEIAARFKQVLRASDVLARLGGDEFVILIQESEDSEQIAVVARRILSAALKPIMLMGQECRVTASIGIATFPEHGQDEQTLMKNADIAMYYAKEEGKNNFQFYSTDIKTLSLERLTLEANLRHAMEHDEFSLHYQAKLDLKKGSITGVEALLRWQNAELGSVAPNRFIPVAEETGMIVPIGKWVLRTACEQNMAWQRQGLPPICVAVNLSVRQFADENLLGDIAAVLAETGLAPHLLEIEITEGMVVHHPERAIKLLTAIKAMGVRLAIDDFGTGYSSLGQLKNFPIDTLKVDRSFIRDIATSADDKAITEAIIAMGKTLSLTVVAEGVETMEQEAFLREHACDEMQGYYFSKPIAADEFTALLKTHLQPG</sequence>
<dbReference type="InterPro" id="IPR001633">
    <property type="entry name" value="EAL_dom"/>
</dbReference>
<feature type="domain" description="GGDEF" evidence="5">
    <location>
        <begin position="483"/>
        <end position="616"/>
    </location>
</feature>
<feature type="domain" description="PAS" evidence="2">
    <location>
        <begin position="199"/>
        <end position="269"/>
    </location>
</feature>
<dbReference type="SUPFAM" id="SSF55785">
    <property type="entry name" value="PYP-like sensor domain (PAS domain)"/>
    <property type="match status" value="2"/>
</dbReference>
<dbReference type="PANTHER" id="PTHR44757">
    <property type="entry name" value="DIGUANYLATE CYCLASE DGCP"/>
    <property type="match status" value="1"/>
</dbReference>
<dbReference type="FunFam" id="3.20.20.450:FF:000001">
    <property type="entry name" value="Cyclic di-GMP phosphodiesterase yahA"/>
    <property type="match status" value="1"/>
</dbReference>
<dbReference type="GO" id="GO:0006355">
    <property type="term" value="P:regulation of DNA-templated transcription"/>
    <property type="evidence" value="ECO:0007669"/>
    <property type="project" value="InterPro"/>
</dbReference>
<feature type="domain" description="PAC" evidence="3">
    <location>
        <begin position="397"/>
        <end position="451"/>
    </location>
</feature>
<dbReference type="Gene3D" id="3.30.450.40">
    <property type="match status" value="1"/>
</dbReference>
<dbReference type="InterPro" id="IPR043128">
    <property type="entry name" value="Rev_trsase/Diguanyl_cyclase"/>
</dbReference>
<dbReference type="InterPro" id="IPR003018">
    <property type="entry name" value="GAF"/>
</dbReference>
<dbReference type="InterPro" id="IPR001610">
    <property type="entry name" value="PAC"/>
</dbReference>
<dbReference type="Gene3D" id="3.20.20.450">
    <property type="entry name" value="EAL domain"/>
    <property type="match status" value="1"/>
</dbReference>
<dbReference type="SMART" id="SM00065">
    <property type="entry name" value="GAF"/>
    <property type="match status" value="1"/>
</dbReference>